<keyword evidence="16" id="KW-1185">Reference proteome</keyword>
<evidence type="ECO:0000256" key="5">
    <source>
        <dbReference type="ARBA" id="ARBA00022692"/>
    </source>
</evidence>
<evidence type="ECO:0000256" key="9">
    <source>
        <dbReference type="ARBA" id="ARBA00023306"/>
    </source>
</evidence>
<keyword evidence="4" id="KW-0132">Cell division</keyword>
<keyword evidence="5 14" id="KW-0812">Transmembrane</keyword>
<evidence type="ECO:0000313" key="15">
    <source>
        <dbReference type="EMBL" id="TWI55411.1"/>
    </source>
</evidence>
<dbReference type="OrthoDB" id="7068713at2"/>
<comment type="subcellular location">
    <subcellularLocation>
        <location evidence="1">Cell inner membrane</location>
        <topology evidence="1">Single-pass membrane protein</topology>
    </subcellularLocation>
</comment>
<keyword evidence="7 14" id="KW-1133">Transmembrane helix</keyword>
<reference evidence="15 16" key="1">
    <citation type="journal article" date="2015" name="Stand. Genomic Sci.">
        <title>Genomic Encyclopedia of Bacterial and Archaeal Type Strains, Phase III: the genomes of soil and plant-associated and newly described type strains.</title>
        <authorList>
            <person name="Whitman W.B."/>
            <person name="Woyke T."/>
            <person name="Klenk H.P."/>
            <person name="Zhou Y."/>
            <person name="Lilburn T.G."/>
            <person name="Beck B.J."/>
            <person name="De Vos P."/>
            <person name="Vandamme P."/>
            <person name="Eisen J.A."/>
            <person name="Garrity G."/>
            <person name="Hugenholtz P."/>
            <person name="Kyrpides N.C."/>
        </authorList>
    </citation>
    <scope>NUCLEOTIDE SEQUENCE [LARGE SCALE GENOMIC DNA]</scope>
    <source>
        <strain evidence="15 16">CGMCC 1.6858</strain>
    </source>
</reference>
<dbReference type="GO" id="GO:0051301">
    <property type="term" value="P:cell division"/>
    <property type="evidence" value="ECO:0007669"/>
    <property type="project" value="UniProtKB-KW"/>
</dbReference>
<evidence type="ECO:0000256" key="3">
    <source>
        <dbReference type="ARBA" id="ARBA00022519"/>
    </source>
</evidence>
<keyword evidence="8 14" id="KW-0472">Membrane</keyword>
<evidence type="ECO:0000256" key="12">
    <source>
        <dbReference type="ARBA" id="ARBA00035727"/>
    </source>
</evidence>
<organism evidence="15 16">
    <name type="scientific">Pseudomonas duriflava</name>
    <dbReference type="NCBI Taxonomy" id="459528"/>
    <lineage>
        <taxon>Bacteria</taxon>
        <taxon>Pseudomonadati</taxon>
        <taxon>Pseudomonadota</taxon>
        <taxon>Gammaproteobacteria</taxon>
        <taxon>Pseudomonadales</taxon>
        <taxon>Pseudomonadaceae</taxon>
        <taxon>Pseudomonas</taxon>
    </lineage>
</organism>
<name>A0A562QF97_9PSED</name>
<evidence type="ECO:0000256" key="11">
    <source>
        <dbReference type="ARBA" id="ARBA00035703"/>
    </source>
</evidence>
<evidence type="ECO:0000256" key="7">
    <source>
        <dbReference type="ARBA" id="ARBA00022989"/>
    </source>
</evidence>
<keyword evidence="6" id="KW-0133">Cell shape</keyword>
<accession>A0A562QF97</accession>
<evidence type="ECO:0000256" key="2">
    <source>
        <dbReference type="ARBA" id="ARBA00022475"/>
    </source>
</evidence>
<comment type="similarity">
    <text evidence="10">Belongs to the ZapG family.</text>
</comment>
<dbReference type="Proteomes" id="UP000316905">
    <property type="component" value="Unassembled WGS sequence"/>
</dbReference>
<evidence type="ECO:0000256" key="14">
    <source>
        <dbReference type="SAM" id="Phobius"/>
    </source>
</evidence>
<dbReference type="RefSeq" id="WP_145139874.1">
    <property type="nucleotide sequence ID" value="NZ_VLKY01000004.1"/>
</dbReference>
<evidence type="ECO:0000256" key="4">
    <source>
        <dbReference type="ARBA" id="ARBA00022618"/>
    </source>
</evidence>
<dbReference type="InterPro" id="IPR009386">
    <property type="entry name" value="ZapG-like"/>
</dbReference>
<comment type="caution">
    <text evidence="15">The sequence shown here is derived from an EMBL/GenBank/DDBJ whole genome shotgun (WGS) entry which is preliminary data.</text>
</comment>
<dbReference type="PANTHER" id="PTHR39579">
    <property type="entry name" value="INNER MEMBRANE PROTEIN YHCB"/>
    <property type="match status" value="1"/>
</dbReference>
<keyword evidence="9" id="KW-0131">Cell cycle</keyword>
<keyword evidence="2" id="KW-1003">Cell membrane</keyword>
<feature type="compositionally biased region" description="Basic and acidic residues" evidence="13">
    <location>
        <begin position="110"/>
        <end position="130"/>
    </location>
</feature>
<dbReference type="Pfam" id="PF06295">
    <property type="entry name" value="ZapG-like"/>
    <property type="match status" value="1"/>
</dbReference>
<evidence type="ECO:0000256" key="13">
    <source>
        <dbReference type="SAM" id="MobiDB-lite"/>
    </source>
</evidence>
<keyword evidence="3" id="KW-0997">Cell inner membrane</keyword>
<dbReference type="GO" id="GO:0008360">
    <property type="term" value="P:regulation of cell shape"/>
    <property type="evidence" value="ECO:0007669"/>
    <property type="project" value="UniProtKB-KW"/>
</dbReference>
<dbReference type="PANTHER" id="PTHR39579:SF1">
    <property type="entry name" value="INNER MEMBRANE PROTEIN YHCB"/>
    <property type="match status" value="1"/>
</dbReference>
<evidence type="ECO:0000256" key="6">
    <source>
        <dbReference type="ARBA" id="ARBA00022960"/>
    </source>
</evidence>
<gene>
    <name evidence="15" type="ORF">IQ22_01333</name>
</gene>
<feature type="region of interest" description="Disordered" evidence="13">
    <location>
        <begin position="104"/>
        <end position="145"/>
    </location>
</feature>
<evidence type="ECO:0000256" key="8">
    <source>
        <dbReference type="ARBA" id="ARBA00023136"/>
    </source>
</evidence>
<proteinExistence type="inferred from homology"/>
<dbReference type="GO" id="GO:0005886">
    <property type="term" value="C:plasma membrane"/>
    <property type="evidence" value="ECO:0007669"/>
    <property type="project" value="UniProtKB-SubCell"/>
</dbReference>
<feature type="transmembrane region" description="Helical" evidence="14">
    <location>
        <begin position="6"/>
        <end position="29"/>
    </location>
</feature>
<dbReference type="AlphaFoldDB" id="A0A562QF97"/>
<dbReference type="EMBL" id="VLKY01000004">
    <property type="protein sequence ID" value="TWI55411.1"/>
    <property type="molecule type" value="Genomic_DNA"/>
</dbReference>
<protein>
    <recommendedName>
        <fullName evidence="11">Z-ring associated protein G</fullName>
    </recommendedName>
    <alternativeName>
        <fullName evidence="12">Cell division protein ZapG</fullName>
    </alternativeName>
</protein>
<evidence type="ECO:0000313" key="16">
    <source>
        <dbReference type="Proteomes" id="UP000316905"/>
    </source>
</evidence>
<evidence type="ECO:0000256" key="1">
    <source>
        <dbReference type="ARBA" id="ARBA00004377"/>
    </source>
</evidence>
<evidence type="ECO:0000256" key="10">
    <source>
        <dbReference type="ARBA" id="ARBA00035657"/>
    </source>
</evidence>
<sequence length="145" mass="16106">MEQSLTTWLLPVIALIVGIGIGFLIARLLPGAAPSRVQRQLDDLQERFDAYQREVTSHFSTTAGLVKKLTQNYQDVQEHLSDGASRLALDELTRQRLLAALHNQNSYPSSRDRLDSPAEAPKDYAPKGEDGSSTLDETYGLKNRP</sequence>